<protein>
    <submittedName>
        <fullName evidence="1">Uncharacterized protein</fullName>
    </submittedName>
</protein>
<accession>A0A9P6JIQ8</accession>
<proteinExistence type="predicted"/>
<name>A0A9P6JIQ8_9AGAR</name>
<dbReference type="OrthoDB" id="4584900at2759"/>
<organism evidence="1 2">
    <name type="scientific">Crepidotus variabilis</name>
    <dbReference type="NCBI Taxonomy" id="179855"/>
    <lineage>
        <taxon>Eukaryota</taxon>
        <taxon>Fungi</taxon>
        <taxon>Dikarya</taxon>
        <taxon>Basidiomycota</taxon>
        <taxon>Agaricomycotina</taxon>
        <taxon>Agaricomycetes</taxon>
        <taxon>Agaricomycetidae</taxon>
        <taxon>Agaricales</taxon>
        <taxon>Agaricineae</taxon>
        <taxon>Crepidotaceae</taxon>
        <taxon>Crepidotus</taxon>
    </lineage>
</organism>
<dbReference type="EMBL" id="MU157956">
    <property type="protein sequence ID" value="KAF9522199.1"/>
    <property type="molecule type" value="Genomic_DNA"/>
</dbReference>
<dbReference type="AlphaFoldDB" id="A0A9P6JIQ8"/>
<reference evidence="1" key="1">
    <citation type="submission" date="2020-11" db="EMBL/GenBank/DDBJ databases">
        <authorList>
            <consortium name="DOE Joint Genome Institute"/>
            <person name="Ahrendt S."/>
            <person name="Riley R."/>
            <person name="Andreopoulos W."/>
            <person name="Labutti K."/>
            <person name="Pangilinan J."/>
            <person name="Ruiz-Duenas F.J."/>
            <person name="Barrasa J.M."/>
            <person name="Sanchez-Garcia M."/>
            <person name="Camarero S."/>
            <person name="Miyauchi S."/>
            <person name="Serrano A."/>
            <person name="Linde D."/>
            <person name="Babiker R."/>
            <person name="Drula E."/>
            <person name="Ayuso-Fernandez I."/>
            <person name="Pacheco R."/>
            <person name="Padilla G."/>
            <person name="Ferreira P."/>
            <person name="Barriuso J."/>
            <person name="Kellner H."/>
            <person name="Castanera R."/>
            <person name="Alfaro M."/>
            <person name="Ramirez L."/>
            <person name="Pisabarro A.G."/>
            <person name="Kuo A."/>
            <person name="Tritt A."/>
            <person name="Lipzen A."/>
            <person name="He G."/>
            <person name="Yan M."/>
            <person name="Ng V."/>
            <person name="Cullen D."/>
            <person name="Martin F."/>
            <person name="Rosso M.-N."/>
            <person name="Henrissat B."/>
            <person name="Hibbett D."/>
            <person name="Martinez A.T."/>
            <person name="Grigoriev I.V."/>
        </authorList>
    </citation>
    <scope>NUCLEOTIDE SEQUENCE</scope>
    <source>
        <strain evidence="1">CBS 506.95</strain>
    </source>
</reference>
<evidence type="ECO:0000313" key="2">
    <source>
        <dbReference type="Proteomes" id="UP000807306"/>
    </source>
</evidence>
<gene>
    <name evidence="1" type="ORF">CPB83DRAFT_899833</name>
</gene>
<evidence type="ECO:0000313" key="1">
    <source>
        <dbReference type="EMBL" id="KAF9522199.1"/>
    </source>
</evidence>
<comment type="caution">
    <text evidence="1">The sequence shown here is derived from an EMBL/GenBank/DDBJ whole genome shotgun (WGS) entry which is preliminary data.</text>
</comment>
<keyword evidence="2" id="KW-1185">Reference proteome</keyword>
<dbReference type="Proteomes" id="UP000807306">
    <property type="component" value="Unassembled WGS sequence"/>
</dbReference>
<sequence>MLAKQSIIAWSFFVLYALTFAVSAKRTIFLCSSGIQAPPADGLKTNAERLAAGLTPFPPVRRWLPTRVDSAKRGTTSSVPPSGQIQVKSSGGGDMGYLSNGLTYGFYTLTTSLINAGLFTISGNLLHRSTATTGSPYVAGLIPVSRDLLVANSVNAILSDAGATSPGAKPQPNNDPSTFNSDIESAIWSRDLASGSITAQLVKDDGTTVSVTIVTDGVFFFLTPDPNTLLNTLLNTLPAGQAQAVTFTML</sequence>